<gene>
    <name evidence="3" type="ORF">FYJ35_11735</name>
</gene>
<name>A0A6L5X5P7_9FIRM</name>
<dbReference type="PANTHER" id="PTHR35007">
    <property type="entry name" value="INTEGRAL MEMBRANE PROTEIN-RELATED"/>
    <property type="match status" value="1"/>
</dbReference>
<keyword evidence="2" id="KW-0812">Transmembrane</keyword>
<keyword evidence="2" id="KW-0472">Membrane</keyword>
<feature type="compositionally biased region" description="Low complexity" evidence="1">
    <location>
        <begin position="32"/>
        <end position="41"/>
    </location>
</feature>
<feature type="transmembrane region" description="Helical" evidence="2">
    <location>
        <begin position="276"/>
        <end position="296"/>
    </location>
</feature>
<evidence type="ECO:0000256" key="2">
    <source>
        <dbReference type="SAM" id="Phobius"/>
    </source>
</evidence>
<dbReference type="Proteomes" id="UP000481852">
    <property type="component" value="Unassembled WGS sequence"/>
</dbReference>
<sequence>MPERSRSMMKNSPPPRTPRQAARKPRQPGNPYSPSLSLSPPRHARAFRTETAPSLLRRPRDYGTYLFSRRERLENILAYLCLCFLVSWLFYHSLLPAALFLPGIPFFLKARKESLLEKRKIQMLREFTTGMQLVNASLQAGYAVENAFRESLPELKKIYPSDSFIVKEFRRIISQLDVSIPIEKALADLSARSHIDDIRNFSEVFQTAKRTGGDLMLIIRNTVSDIQEKSETREQIEADISGKVLEQKIMSLVPILIIAYVNLTSPDFLEVCYCTAAGRLVMTVCLGLYGIAFLWGRKVMKIQI</sequence>
<evidence type="ECO:0000256" key="1">
    <source>
        <dbReference type="SAM" id="MobiDB-lite"/>
    </source>
</evidence>
<dbReference type="EMBL" id="VULZ01000014">
    <property type="protein sequence ID" value="MSS15691.1"/>
    <property type="molecule type" value="Genomic_DNA"/>
</dbReference>
<reference evidence="3 4" key="1">
    <citation type="submission" date="2019-08" db="EMBL/GenBank/DDBJ databases">
        <title>In-depth cultivation of the pig gut microbiome towards novel bacterial diversity and tailored functional studies.</title>
        <authorList>
            <person name="Wylensek D."/>
            <person name="Hitch T.C.A."/>
            <person name="Clavel T."/>
        </authorList>
    </citation>
    <scope>NUCLEOTIDE SEQUENCE [LARGE SCALE GENOMIC DNA]</scope>
    <source>
        <strain evidence="3 4">Oil+RF-744-WCA-WT-11</strain>
    </source>
</reference>
<keyword evidence="2" id="KW-1133">Transmembrane helix</keyword>
<accession>A0A6L5X5P7</accession>
<comment type="caution">
    <text evidence="3">The sequence shown here is derived from an EMBL/GenBank/DDBJ whole genome shotgun (WGS) entry which is preliminary data.</text>
</comment>
<evidence type="ECO:0000313" key="4">
    <source>
        <dbReference type="Proteomes" id="UP000481852"/>
    </source>
</evidence>
<dbReference type="AlphaFoldDB" id="A0A6L5X5P7"/>
<dbReference type="PANTHER" id="PTHR35007:SF1">
    <property type="entry name" value="PILUS ASSEMBLY PROTEIN"/>
    <property type="match status" value="1"/>
</dbReference>
<evidence type="ECO:0000313" key="3">
    <source>
        <dbReference type="EMBL" id="MSS15691.1"/>
    </source>
</evidence>
<keyword evidence="4" id="KW-1185">Reference proteome</keyword>
<feature type="transmembrane region" description="Helical" evidence="2">
    <location>
        <begin position="76"/>
        <end position="101"/>
    </location>
</feature>
<proteinExistence type="predicted"/>
<feature type="region of interest" description="Disordered" evidence="1">
    <location>
        <begin position="1"/>
        <end position="43"/>
    </location>
</feature>
<organism evidence="3 4">
    <name type="scientific">Porcincola intestinalis</name>
    <dbReference type="NCBI Taxonomy" id="2606632"/>
    <lineage>
        <taxon>Bacteria</taxon>
        <taxon>Bacillati</taxon>
        <taxon>Bacillota</taxon>
        <taxon>Clostridia</taxon>
        <taxon>Lachnospirales</taxon>
        <taxon>Lachnospiraceae</taxon>
        <taxon>Porcincola</taxon>
    </lineage>
</organism>
<protein>
    <submittedName>
        <fullName evidence="3">Uncharacterized protein</fullName>
    </submittedName>
</protein>